<sequence>MQEKKHPIMFHLGVALLLLISTVSSSHGIEANPRRHVDVGVVRGAYYPSWVSATFPPSSIRTSLFTHIYYAFLSPSNSTFALLVDNPALLSSFVSGIRSKSPSVKTLISIGGASDGPALFAAMASTPSSRKAFIDSTIKVARDYGFDGLDLDWEFPRNPKEMQDLALLFQDWRAAISHEARVTRRPPLILTAAVYFAAEFFLSGTPRAYPIDSIRSNLDWINAMCYDYRGSWDTSATGAQAAFFDPKSNISSSYGLGTWLRAGLPGHKIVMGLPLYGRTWKLKDPNVNGVGAPAVGVGPGNGVLFYRQVETFSKDNNATKKYDPVTVSAYAFSGTSWVGYDDAGSTGVKVGLAKGMRLRGYFFWALSYDNSHWQISTQAYKAWSVRI</sequence>
<protein>
    <submittedName>
        <fullName evidence="1">Uncharacterized protein</fullName>
    </submittedName>
</protein>
<accession>A0ACB9RT59</accession>
<gene>
    <name evidence="1" type="ORF">MLD38_006771</name>
</gene>
<dbReference type="EMBL" id="CM042882">
    <property type="protein sequence ID" value="KAI4380598.1"/>
    <property type="molecule type" value="Genomic_DNA"/>
</dbReference>
<dbReference type="Proteomes" id="UP001057402">
    <property type="component" value="Chromosome 3"/>
</dbReference>
<comment type="caution">
    <text evidence="1">The sequence shown here is derived from an EMBL/GenBank/DDBJ whole genome shotgun (WGS) entry which is preliminary data.</text>
</comment>
<name>A0ACB9RT59_9MYRT</name>
<evidence type="ECO:0000313" key="2">
    <source>
        <dbReference type="Proteomes" id="UP001057402"/>
    </source>
</evidence>
<organism evidence="1 2">
    <name type="scientific">Melastoma candidum</name>
    <dbReference type="NCBI Taxonomy" id="119954"/>
    <lineage>
        <taxon>Eukaryota</taxon>
        <taxon>Viridiplantae</taxon>
        <taxon>Streptophyta</taxon>
        <taxon>Embryophyta</taxon>
        <taxon>Tracheophyta</taxon>
        <taxon>Spermatophyta</taxon>
        <taxon>Magnoliopsida</taxon>
        <taxon>eudicotyledons</taxon>
        <taxon>Gunneridae</taxon>
        <taxon>Pentapetalae</taxon>
        <taxon>rosids</taxon>
        <taxon>malvids</taxon>
        <taxon>Myrtales</taxon>
        <taxon>Melastomataceae</taxon>
        <taxon>Melastomatoideae</taxon>
        <taxon>Melastomateae</taxon>
        <taxon>Melastoma</taxon>
    </lineage>
</organism>
<reference evidence="2" key="1">
    <citation type="journal article" date="2023" name="Front. Plant Sci.">
        <title>Chromosomal-level genome assembly of Melastoma candidum provides insights into trichome evolution.</title>
        <authorList>
            <person name="Zhong Y."/>
            <person name="Wu W."/>
            <person name="Sun C."/>
            <person name="Zou P."/>
            <person name="Liu Y."/>
            <person name="Dai S."/>
            <person name="Zhou R."/>
        </authorList>
    </citation>
    <scope>NUCLEOTIDE SEQUENCE [LARGE SCALE GENOMIC DNA]</scope>
</reference>
<evidence type="ECO:0000313" key="1">
    <source>
        <dbReference type="EMBL" id="KAI4380598.1"/>
    </source>
</evidence>
<keyword evidence="2" id="KW-1185">Reference proteome</keyword>
<proteinExistence type="predicted"/>